<dbReference type="AlphaFoldDB" id="A0A2N5JAP8"/>
<dbReference type="Pfam" id="PF13088">
    <property type="entry name" value="BNR_2"/>
    <property type="match status" value="1"/>
</dbReference>
<keyword evidence="3" id="KW-1185">Reference proteome</keyword>
<name>A0A2N5JAP8_9BIFI</name>
<feature type="domain" description="Sialidase" evidence="1">
    <location>
        <begin position="35"/>
        <end position="344"/>
    </location>
</feature>
<gene>
    <name evidence="2" type="ORF">Uis1B_0879</name>
</gene>
<dbReference type="Proteomes" id="UP000235050">
    <property type="component" value="Unassembled WGS sequence"/>
</dbReference>
<reference evidence="2 3" key="1">
    <citation type="submission" date="2017-07" db="EMBL/GenBank/DDBJ databases">
        <title>Bifidobacterium novel species.</title>
        <authorList>
            <person name="Lugli G.A."/>
            <person name="Milani C."/>
            <person name="Duranti S."/>
            <person name="Mangifesta M."/>
        </authorList>
    </citation>
    <scope>NUCLEOTIDE SEQUENCE [LARGE SCALE GENOMIC DNA]</scope>
    <source>
        <strain evidence="3">Uis1B</strain>
    </source>
</reference>
<dbReference type="SUPFAM" id="SSF50939">
    <property type="entry name" value="Sialidases"/>
    <property type="match status" value="1"/>
</dbReference>
<accession>A0A2N5JAP8</accession>
<evidence type="ECO:0000313" key="3">
    <source>
        <dbReference type="Proteomes" id="UP000235050"/>
    </source>
</evidence>
<evidence type="ECO:0000259" key="1">
    <source>
        <dbReference type="Pfam" id="PF13088"/>
    </source>
</evidence>
<dbReference type="CDD" id="cd15482">
    <property type="entry name" value="Sialidase_non-viral"/>
    <property type="match status" value="1"/>
</dbReference>
<dbReference type="Gene3D" id="2.120.10.10">
    <property type="match status" value="1"/>
</dbReference>
<proteinExistence type="predicted"/>
<dbReference type="InterPro" id="IPR036278">
    <property type="entry name" value="Sialidase_sf"/>
</dbReference>
<protein>
    <submittedName>
        <fullName evidence="2">Neuraminidase (Sialidase)</fullName>
    </submittedName>
</protein>
<sequence length="379" mass="41375">MTALTNRWIVSSNGERWNQCHASTLTQSPLSGVVAVAWFAGEREGAIDNAIWLTRGTPGGNWDEPRIVLRGHERSWWNPVLSYAPDGSLWLFAKNGPKISHWKTWARVSHDDGETWSPEFELVPGDDNGGRGPVKNLPIVTSHGTWVAPNSVESGGDDPVWYCRFDISRDCGKTWKLVDVPLDRSKLRGAGIIQPTVWETQDGLVAVCRSTEGRAFRTTSVDDGDTWSEAVPVELPQNNSGFCAVTLDDAGDRVAIVHNPGSDSWGARCPLVISISEDDGLTWRQSLVVEDGVEPPSVPRGESLPVLHDANAVEGYAAGDTGIITSGLREFSYPTVIREPSGDLLVSYTWQRRGIVVTRIDRADLESDASDPMEKGGSC</sequence>
<dbReference type="InterPro" id="IPR011040">
    <property type="entry name" value="Sialidase"/>
</dbReference>
<organism evidence="2 3">
    <name type="scientific">Bifidobacterium margollesii</name>
    <dbReference type="NCBI Taxonomy" id="2020964"/>
    <lineage>
        <taxon>Bacteria</taxon>
        <taxon>Bacillati</taxon>
        <taxon>Actinomycetota</taxon>
        <taxon>Actinomycetes</taxon>
        <taxon>Bifidobacteriales</taxon>
        <taxon>Bifidobacteriaceae</taxon>
        <taxon>Bifidobacterium</taxon>
    </lineage>
</organism>
<comment type="caution">
    <text evidence="2">The sequence shown here is derived from an EMBL/GenBank/DDBJ whole genome shotgun (WGS) entry which is preliminary data.</text>
</comment>
<dbReference type="PANTHER" id="PTHR43752:SF2">
    <property type="entry name" value="BNR_ASP-BOX REPEAT FAMILY PROTEIN"/>
    <property type="match status" value="1"/>
</dbReference>
<dbReference type="EMBL" id="NMWU01000013">
    <property type="protein sequence ID" value="PLS31280.1"/>
    <property type="molecule type" value="Genomic_DNA"/>
</dbReference>
<evidence type="ECO:0000313" key="2">
    <source>
        <dbReference type="EMBL" id="PLS31280.1"/>
    </source>
</evidence>
<dbReference type="RefSeq" id="WP_101615999.1">
    <property type="nucleotide sequence ID" value="NZ_NMWU01000013.1"/>
</dbReference>
<dbReference type="PANTHER" id="PTHR43752">
    <property type="entry name" value="BNR/ASP-BOX REPEAT FAMILY PROTEIN"/>
    <property type="match status" value="1"/>
</dbReference>
<dbReference type="OrthoDB" id="7294637at2"/>